<dbReference type="InterPro" id="IPR054384">
    <property type="entry name" value="SecDF_P1_head"/>
</dbReference>
<evidence type="ECO:0000256" key="3">
    <source>
        <dbReference type="ARBA" id="ARBA00022475"/>
    </source>
</evidence>
<keyword evidence="4 9" id="KW-0812">Transmembrane</keyword>
<dbReference type="SUPFAM" id="SSF82866">
    <property type="entry name" value="Multidrug efflux transporter AcrB transmembrane domain"/>
    <property type="match status" value="2"/>
</dbReference>
<evidence type="ECO:0000256" key="8">
    <source>
        <dbReference type="ARBA" id="ARBA00023136"/>
    </source>
</evidence>
<feature type="region of interest" description="Disordered" evidence="11">
    <location>
        <begin position="260"/>
        <end position="305"/>
    </location>
</feature>
<organism evidence="15 16">
    <name type="scientific">Mariniphaga sediminis</name>
    <dbReference type="NCBI Taxonomy" id="1628158"/>
    <lineage>
        <taxon>Bacteria</taxon>
        <taxon>Pseudomonadati</taxon>
        <taxon>Bacteroidota</taxon>
        <taxon>Bacteroidia</taxon>
        <taxon>Marinilabiliales</taxon>
        <taxon>Prolixibacteraceae</taxon>
        <taxon>Mariniphaga</taxon>
    </lineage>
</organism>
<feature type="transmembrane region" description="Helical" evidence="9">
    <location>
        <begin position="611"/>
        <end position="633"/>
    </location>
</feature>
<dbReference type="PANTHER" id="PTHR30081">
    <property type="entry name" value="PROTEIN-EXPORT MEMBRANE PROTEIN SEC"/>
    <property type="match status" value="1"/>
</dbReference>
<dbReference type="Pfam" id="PF21760">
    <property type="entry name" value="SecD_1st"/>
    <property type="match status" value="1"/>
</dbReference>
<dbReference type="Gene3D" id="3.30.70.3220">
    <property type="match status" value="1"/>
</dbReference>
<evidence type="ECO:0000313" key="15">
    <source>
        <dbReference type="EMBL" id="RIH63847.1"/>
    </source>
</evidence>
<dbReference type="OrthoDB" id="9805019at2"/>
<dbReference type="Gene3D" id="3.30.1360.200">
    <property type="match status" value="1"/>
</dbReference>
<dbReference type="HAMAP" id="MF_01463_B">
    <property type="entry name" value="SecD_B"/>
    <property type="match status" value="1"/>
</dbReference>
<feature type="transmembrane region" description="Helical" evidence="9">
    <location>
        <begin position="968"/>
        <end position="989"/>
    </location>
</feature>
<reference evidence="15 16" key="1">
    <citation type="journal article" date="2015" name="Int. J. Syst. Evol. Microbiol.">
        <title>Mariniphaga sediminis sp. nov., isolated from coastal sediment.</title>
        <authorList>
            <person name="Wang F.Q."/>
            <person name="Shen Q.Y."/>
            <person name="Chen G.J."/>
            <person name="Du Z.J."/>
        </authorList>
    </citation>
    <scope>NUCLEOTIDE SEQUENCE [LARGE SCALE GENOMIC DNA]</scope>
    <source>
        <strain evidence="15 16">SY21</strain>
    </source>
</reference>
<feature type="transmembrane region" description="Helical" evidence="9">
    <location>
        <begin position="890"/>
        <end position="910"/>
    </location>
</feature>
<comment type="similarity">
    <text evidence="10">Belongs to the SecD/SecF family. SecF subfamily.</text>
</comment>
<comment type="subunit">
    <text evidence="9">Forms a complex with SecF. Part of the essential Sec protein translocation apparatus which comprises SecA, SecYEG and auxiliary proteins SecDF. Other proteins may also be involved.</text>
</comment>
<feature type="domain" description="Protein export membrane protein SecD/SecF C-terminal" evidence="12">
    <location>
        <begin position="495"/>
        <end position="664"/>
    </location>
</feature>
<dbReference type="GO" id="GO:0043952">
    <property type="term" value="P:protein transport by the Sec complex"/>
    <property type="evidence" value="ECO:0007669"/>
    <property type="project" value="UniProtKB-UniRule"/>
</dbReference>
<evidence type="ECO:0000256" key="5">
    <source>
        <dbReference type="ARBA" id="ARBA00022927"/>
    </source>
</evidence>
<feature type="domain" description="Protein export membrane protein SecD/SecF C-terminal" evidence="12">
    <location>
        <begin position="813"/>
        <end position="993"/>
    </location>
</feature>
<evidence type="ECO:0000313" key="16">
    <source>
        <dbReference type="Proteomes" id="UP000266441"/>
    </source>
</evidence>
<evidence type="ECO:0000256" key="10">
    <source>
        <dbReference type="HAMAP-Rule" id="MF_01464"/>
    </source>
</evidence>
<dbReference type="PANTHER" id="PTHR30081:SF1">
    <property type="entry name" value="PROTEIN TRANSLOCASE SUBUNIT SECD"/>
    <property type="match status" value="1"/>
</dbReference>
<dbReference type="Gene3D" id="1.20.1640.10">
    <property type="entry name" value="Multidrug efflux transporter AcrB transmembrane domain"/>
    <property type="match status" value="2"/>
</dbReference>
<comment type="subunit">
    <text evidence="10">Forms a complex with SecD. Part of the essential Sec protein translocation apparatus which comprises SecA, SecYEG and auxiliary proteins SecDF. Other proteins may also be involved.</text>
</comment>
<dbReference type="InterPro" id="IPR048634">
    <property type="entry name" value="SecD_SecF_C"/>
</dbReference>
<dbReference type="InterPro" id="IPR055344">
    <property type="entry name" value="SecD_SecF_C_bact"/>
</dbReference>
<feature type="compositionally biased region" description="Low complexity" evidence="11">
    <location>
        <begin position="274"/>
        <end position="296"/>
    </location>
</feature>
<feature type="transmembrane region" description="Helical" evidence="9">
    <location>
        <begin position="568"/>
        <end position="590"/>
    </location>
</feature>
<accession>A0A399CWT8</accession>
<keyword evidence="7 9" id="KW-0811">Translocation</keyword>
<dbReference type="Pfam" id="PF02355">
    <property type="entry name" value="SecD_SecF_C"/>
    <property type="match status" value="2"/>
</dbReference>
<dbReference type="InterPro" id="IPR048631">
    <property type="entry name" value="SecD_1st"/>
</dbReference>
<gene>
    <name evidence="10" type="primary">secF</name>
    <name evidence="9" type="synonym">secD</name>
    <name evidence="15" type="ORF">D1164_18105</name>
</gene>
<dbReference type="InterPro" id="IPR022813">
    <property type="entry name" value="SecD/SecF_arch_bac"/>
</dbReference>
<comment type="function">
    <text evidence="9">Part of the Sec protein translocase complex. Interacts with the SecYEG preprotein conducting channel. SecDF uses the proton motive force (PMF) to complete protein translocation after the ATP-dependent function of SecA.</text>
</comment>
<keyword evidence="3 9" id="KW-1003">Cell membrane</keyword>
<dbReference type="GO" id="GO:0015450">
    <property type="term" value="F:protein-transporting ATPase activity"/>
    <property type="evidence" value="ECO:0007669"/>
    <property type="project" value="InterPro"/>
</dbReference>
<dbReference type="FunFam" id="1.20.1640.10:FF:000004">
    <property type="entry name" value="Protein translocase subunit SecD"/>
    <property type="match status" value="1"/>
</dbReference>
<feature type="transmembrane region" description="Helical" evidence="9">
    <location>
        <begin position="831"/>
        <end position="848"/>
    </location>
</feature>
<dbReference type="NCBIfam" id="TIGR00966">
    <property type="entry name" value="transloc_SecF"/>
    <property type="match status" value="1"/>
</dbReference>
<comment type="similarity">
    <text evidence="9">Belongs to the SecD/SecF family. SecD subfamily.</text>
</comment>
<dbReference type="EMBL" id="QWET01000016">
    <property type="protein sequence ID" value="RIH63847.1"/>
    <property type="molecule type" value="Genomic_DNA"/>
</dbReference>
<dbReference type="Pfam" id="PF22599">
    <property type="entry name" value="SecDF_P1_head"/>
    <property type="match status" value="1"/>
</dbReference>
<evidence type="ECO:0000256" key="1">
    <source>
        <dbReference type="ARBA" id="ARBA00004651"/>
    </source>
</evidence>
<evidence type="ECO:0000256" key="4">
    <source>
        <dbReference type="ARBA" id="ARBA00022692"/>
    </source>
</evidence>
<feature type="transmembrane region" description="Helical" evidence="9">
    <location>
        <begin position="697"/>
        <end position="715"/>
    </location>
</feature>
<keyword evidence="16" id="KW-1185">Reference proteome</keyword>
<dbReference type="GO" id="GO:0065002">
    <property type="term" value="P:intracellular protein transmembrane transport"/>
    <property type="evidence" value="ECO:0007669"/>
    <property type="project" value="UniProtKB-UniRule"/>
</dbReference>
<dbReference type="AlphaFoldDB" id="A0A399CWT8"/>
<dbReference type="Proteomes" id="UP000266441">
    <property type="component" value="Unassembled WGS sequence"/>
</dbReference>
<evidence type="ECO:0000256" key="11">
    <source>
        <dbReference type="SAM" id="MobiDB-lite"/>
    </source>
</evidence>
<dbReference type="NCBIfam" id="TIGR00916">
    <property type="entry name" value="2A0604s01"/>
    <property type="match status" value="2"/>
</dbReference>
<keyword evidence="6 9" id="KW-1133">Transmembrane helix</keyword>
<feature type="transmembrane region" description="Helical" evidence="9">
    <location>
        <begin position="515"/>
        <end position="533"/>
    </location>
</feature>
<feature type="transmembrane region" description="Helical" evidence="9">
    <location>
        <begin position="855"/>
        <end position="878"/>
    </location>
</feature>
<keyword evidence="8 9" id="KW-0472">Membrane</keyword>
<evidence type="ECO:0000256" key="6">
    <source>
        <dbReference type="ARBA" id="ARBA00022989"/>
    </source>
</evidence>
<name>A0A399CWT8_9BACT</name>
<evidence type="ECO:0000259" key="14">
    <source>
        <dbReference type="Pfam" id="PF22599"/>
    </source>
</evidence>
<dbReference type="InterPro" id="IPR022645">
    <property type="entry name" value="SecD/SecF_bac"/>
</dbReference>
<dbReference type="RefSeq" id="WP_119351305.1">
    <property type="nucleotide sequence ID" value="NZ_QWET01000016.1"/>
</dbReference>
<comment type="caution">
    <text evidence="15">The sequence shown here is derived from an EMBL/GenBank/DDBJ whole genome shotgun (WGS) entry which is preliminary data.</text>
</comment>
<dbReference type="Pfam" id="PF07549">
    <property type="entry name" value="Sec_GG"/>
    <property type="match status" value="2"/>
</dbReference>
<dbReference type="InterPro" id="IPR005665">
    <property type="entry name" value="SecF_bac"/>
</dbReference>
<dbReference type="NCBIfam" id="NF009585">
    <property type="entry name" value="PRK13024.1-5"/>
    <property type="match status" value="1"/>
</dbReference>
<protein>
    <recommendedName>
        <fullName evidence="9 10">Multifunctional fusion protein</fullName>
    </recommendedName>
    <domain>
        <recommendedName>
            <fullName evidence="9">Protein translocase subunit SecD</fullName>
        </recommendedName>
    </domain>
    <domain>
        <recommendedName>
            <fullName evidence="10">Protein-export membrane protein SecF</fullName>
        </recommendedName>
    </domain>
</protein>
<evidence type="ECO:0000256" key="2">
    <source>
        <dbReference type="ARBA" id="ARBA00022448"/>
    </source>
</evidence>
<feature type="domain" description="SecDF P1 head subdomain" evidence="14">
    <location>
        <begin position="397"/>
        <end position="493"/>
    </location>
</feature>
<feature type="domain" description="Protein translocase subunit SecDF P1" evidence="13">
    <location>
        <begin position="181"/>
        <end position="237"/>
    </location>
</feature>
<proteinExistence type="inferred from homology"/>
<evidence type="ECO:0000259" key="12">
    <source>
        <dbReference type="Pfam" id="PF02355"/>
    </source>
</evidence>
<evidence type="ECO:0000256" key="7">
    <source>
        <dbReference type="ARBA" id="ARBA00023010"/>
    </source>
</evidence>
<feature type="transmembrane region" description="Helical" evidence="9">
    <location>
        <begin position="639"/>
        <end position="663"/>
    </location>
</feature>
<comment type="caution">
    <text evidence="9">Lacks conserved residue(s) required for the propagation of feature annotation.</text>
</comment>
<dbReference type="PRINTS" id="PR01755">
    <property type="entry name" value="SECFTRNLCASE"/>
</dbReference>
<keyword evidence="2 9" id="KW-0813">Transport</keyword>
<comment type="subcellular location">
    <subcellularLocation>
        <location evidence="1 9">Cell membrane</location>
        <topology evidence="1 9">Multi-pass membrane protein</topology>
    </subcellularLocation>
</comment>
<feature type="transmembrane region" description="Helical" evidence="9">
    <location>
        <begin position="540"/>
        <end position="562"/>
    </location>
</feature>
<keyword evidence="5 9" id="KW-0653">Protein transport</keyword>
<dbReference type="GO" id="GO:0005886">
    <property type="term" value="C:plasma membrane"/>
    <property type="evidence" value="ECO:0007669"/>
    <property type="project" value="UniProtKB-SubCell"/>
</dbReference>
<evidence type="ECO:0000256" key="9">
    <source>
        <dbReference type="HAMAP-Rule" id="MF_01463"/>
    </source>
</evidence>
<sequence length="1003" mass="111225">MQNKGAILTFAILLAAVCLYQLSFTFKARQVEKAAREYAQGNSDQEFNYLDSISGEEVYNFLGLKKYTYKEVKELELNLGLDLKGGMNVTLEVSVDDLIRALSNYNNDSTFNAALRQARLMQRGSQEDFVTLFGRAFEEIDPNARLASIFLTLELREKININTTNQEVLDVIRDETNAAIDNAFNIIRTRIDRFGVAQPNIQQLQTKGRILVELPGVKDQNRVRNLLQGTAMLEFWETYENQEVYPFLLQANERLKEMEAASSGNVSESAGVDTESAAVAETDTTAEESSLLSELEAGTESDSTDIGMDNLENFRKEYPLFAVLNPSTDQQGQLFQGPAIGIAHSRDTSKVNEFLSREQVKSIFPRDMMFRWTANSVDEAGNFFRLIALKANTRDGQAPLDGDVITDARQDFDQMGSNPEVSMTMNSEGAKTWQRLTKENIGKSIAIVLDGYVRSFPTVQNEISGGRSSITGLESIEEAKDLANILKSGKMPAPARIIQEEIVGPSLGQEAISSGLYSFIVAFILVLVYMFFFYSRNAGLTANVALIANMFFILGILASLGATLTLPGIAGIVLTIGMSVDANVLIYERVQEELRAGKGIKLAISDGYKNAYSAIIDGQVTTLLTGIVLYVFGSGPIKGFATTLIIGILTSLFSAIFLTRLIFEWKLKRTKNILFATKFTENWLQNTSIKFLEKRKIAYILSGAFIILSIGSLAVRGLNYGIDFKGGRTYVVRFDQDVEVADVQQALADVYGTAPEVKTFGASNQVRITTTYKIDDDSENIDNEVEAMLMKGLQDADLLDDNITLEEFTEDYQQSSQKVGPTISDDIRKDAVIAISFALIIIFLYILIRFTNWQYGLGAVVALAHDSLIVLGIFSLLYNVLPFSLEIDQAFIAAILTVLGYSINDTVVVFDRIREYLKLHPKRKREQNVDEAVNSTLRRTFSTSLSTFVVLLAIFLFGGATIRGFTFALLVGVLVGTYSSLFVATPIAYDFQKKLAKVAEKRK</sequence>
<evidence type="ECO:0000259" key="13">
    <source>
        <dbReference type="Pfam" id="PF21760"/>
    </source>
</evidence>
<dbReference type="NCBIfam" id="TIGR01129">
    <property type="entry name" value="secD"/>
    <property type="match status" value="1"/>
</dbReference>
<dbReference type="InterPro" id="IPR005791">
    <property type="entry name" value="SecD"/>
</dbReference>
<dbReference type="InterPro" id="IPR022646">
    <property type="entry name" value="SecD/SecF_CS"/>
</dbReference>
<dbReference type="HAMAP" id="MF_01464_B">
    <property type="entry name" value="SecF_B"/>
    <property type="match status" value="1"/>
</dbReference>
<feature type="transmembrane region" description="Helical" evidence="9">
    <location>
        <begin position="945"/>
        <end position="962"/>
    </location>
</feature>
<dbReference type="GO" id="GO:0006605">
    <property type="term" value="P:protein targeting"/>
    <property type="evidence" value="ECO:0007669"/>
    <property type="project" value="UniProtKB-UniRule"/>
</dbReference>